<dbReference type="GO" id="GO:0006412">
    <property type="term" value="P:translation"/>
    <property type="evidence" value="ECO:0007669"/>
    <property type="project" value="UniProtKB-UniRule"/>
</dbReference>
<reference evidence="9 10" key="1">
    <citation type="submission" date="2019-07" db="EMBL/GenBank/DDBJ databases">
        <title>Whole genome shotgun sequence of Adhaeribacter aerolatus NBRC 106133.</title>
        <authorList>
            <person name="Hosoyama A."/>
            <person name="Uohara A."/>
            <person name="Ohji S."/>
            <person name="Ichikawa N."/>
        </authorList>
    </citation>
    <scope>NUCLEOTIDE SEQUENCE [LARGE SCALE GENOMIC DNA]</scope>
    <source>
        <strain evidence="9 10">NBRC 106133</strain>
    </source>
</reference>
<keyword evidence="3 8" id="KW-0699">rRNA-binding</keyword>
<dbReference type="AlphaFoldDB" id="A0A512B4G2"/>
<comment type="similarity">
    <text evidence="2 8">Belongs to the bacterial ribosomal protein bS20 family.</text>
</comment>
<gene>
    <name evidence="8 9" type="primary">rpsT</name>
    <name evidence="9" type="ORF">AAE02nite_45170</name>
</gene>
<comment type="function">
    <text evidence="1 8">Binds directly to 16S ribosomal RNA.</text>
</comment>
<dbReference type="PANTHER" id="PTHR33398">
    <property type="entry name" value="30S RIBOSOMAL PROTEIN S20"/>
    <property type="match status" value="1"/>
</dbReference>
<evidence type="ECO:0000256" key="8">
    <source>
        <dbReference type="HAMAP-Rule" id="MF_00500"/>
    </source>
</evidence>
<keyword evidence="6 8" id="KW-0687">Ribonucleoprotein</keyword>
<sequence>MANHKSALKRIRANDAKRVLNRYQAKTTRTFIKKLKGTTDKAEAQELFKKVSSMLDRLAKRNIIHKNKAANNKSKLAKHINALATAA</sequence>
<organism evidence="9 10">
    <name type="scientific">Adhaeribacter aerolatus</name>
    <dbReference type="NCBI Taxonomy" id="670289"/>
    <lineage>
        <taxon>Bacteria</taxon>
        <taxon>Pseudomonadati</taxon>
        <taxon>Bacteroidota</taxon>
        <taxon>Cytophagia</taxon>
        <taxon>Cytophagales</taxon>
        <taxon>Hymenobacteraceae</taxon>
        <taxon>Adhaeribacter</taxon>
    </lineage>
</organism>
<evidence type="ECO:0000256" key="5">
    <source>
        <dbReference type="ARBA" id="ARBA00022980"/>
    </source>
</evidence>
<evidence type="ECO:0000256" key="2">
    <source>
        <dbReference type="ARBA" id="ARBA00007634"/>
    </source>
</evidence>
<evidence type="ECO:0000256" key="1">
    <source>
        <dbReference type="ARBA" id="ARBA00003134"/>
    </source>
</evidence>
<protein>
    <recommendedName>
        <fullName evidence="7 8">Small ribosomal subunit protein bS20</fullName>
    </recommendedName>
</protein>
<dbReference type="RefSeq" id="WP_146903774.1">
    <property type="nucleotide sequence ID" value="NZ_BJYS01000045.1"/>
</dbReference>
<dbReference type="InterPro" id="IPR002583">
    <property type="entry name" value="Ribosomal_bS20"/>
</dbReference>
<keyword evidence="5 8" id="KW-0689">Ribosomal protein</keyword>
<keyword evidence="4 8" id="KW-0694">RNA-binding</keyword>
<dbReference type="EMBL" id="BJYS01000045">
    <property type="protein sequence ID" value="GEO06853.1"/>
    <property type="molecule type" value="Genomic_DNA"/>
</dbReference>
<keyword evidence="10" id="KW-1185">Reference proteome</keyword>
<evidence type="ECO:0000256" key="6">
    <source>
        <dbReference type="ARBA" id="ARBA00023274"/>
    </source>
</evidence>
<dbReference type="SUPFAM" id="SSF46992">
    <property type="entry name" value="Ribosomal protein S20"/>
    <property type="match status" value="1"/>
</dbReference>
<dbReference type="InterPro" id="IPR036510">
    <property type="entry name" value="Ribosomal_bS20_sf"/>
</dbReference>
<dbReference type="HAMAP" id="MF_00500">
    <property type="entry name" value="Ribosomal_bS20"/>
    <property type="match status" value="1"/>
</dbReference>
<name>A0A512B4G2_9BACT</name>
<dbReference type="Gene3D" id="1.20.58.110">
    <property type="entry name" value="Ribosomal protein S20"/>
    <property type="match status" value="1"/>
</dbReference>
<evidence type="ECO:0000256" key="4">
    <source>
        <dbReference type="ARBA" id="ARBA00022884"/>
    </source>
</evidence>
<dbReference type="PANTHER" id="PTHR33398:SF1">
    <property type="entry name" value="SMALL RIBOSOMAL SUBUNIT PROTEIN BS20C"/>
    <property type="match status" value="1"/>
</dbReference>
<evidence type="ECO:0000256" key="7">
    <source>
        <dbReference type="ARBA" id="ARBA00035136"/>
    </source>
</evidence>
<dbReference type="GO" id="GO:0005829">
    <property type="term" value="C:cytosol"/>
    <property type="evidence" value="ECO:0007669"/>
    <property type="project" value="TreeGrafter"/>
</dbReference>
<evidence type="ECO:0000313" key="10">
    <source>
        <dbReference type="Proteomes" id="UP000321532"/>
    </source>
</evidence>
<comment type="caution">
    <text evidence="9">The sequence shown here is derived from an EMBL/GenBank/DDBJ whole genome shotgun (WGS) entry which is preliminary data.</text>
</comment>
<dbReference type="GO" id="GO:0003735">
    <property type="term" value="F:structural constituent of ribosome"/>
    <property type="evidence" value="ECO:0007669"/>
    <property type="project" value="InterPro"/>
</dbReference>
<dbReference type="Proteomes" id="UP000321532">
    <property type="component" value="Unassembled WGS sequence"/>
</dbReference>
<dbReference type="Pfam" id="PF01649">
    <property type="entry name" value="Ribosomal_S20p"/>
    <property type="match status" value="1"/>
</dbReference>
<accession>A0A512B4G2</accession>
<proteinExistence type="inferred from homology"/>
<evidence type="ECO:0000313" key="9">
    <source>
        <dbReference type="EMBL" id="GEO06853.1"/>
    </source>
</evidence>
<dbReference type="GO" id="GO:0070181">
    <property type="term" value="F:small ribosomal subunit rRNA binding"/>
    <property type="evidence" value="ECO:0007669"/>
    <property type="project" value="TreeGrafter"/>
</dbReference>
<dbReference type="OrthoDB" id="9808392at2"/>
<evidence type="ECO:0000256" key="3">
    <source>
        <dbReference type="ARBA" id="ARBA00022730"/>
    </source>
</evidence>
<dbReference type="NCBIfam" id="TIGR00029">
    <property type="entry name" value="S20"/>
    <property type="match status" value="1"/>
</dbReference>
<dbReference type="GO" id="GO:0015935">
    <property type="term" value="C:small ribosomal subunit"/>
    <property type="evidence" value="ECO:0007669"/>
    <property type="project" value="TreeGrafter"/>
</dbReference>